<dbReference type="EMBL" id="ACJY01000112">
    <property type="protein sequence ID" value="EFE85536.1"/>
    <property type="molecule type" value="Genomic_DNA"/>
</dbReference>
<keyword evidence="1" id="KW-1133">Transmembrane helix</keyword>
<feature type="transmembrane region" description="Helical" evidence="1">
    <location>
        <begin position="12"/>
        <end position="29"/>
    </location>
</feature>
<dbReference type="Proteomes" id="UP000003748">
    <property type="component" value="Unassembled WGS sequence"/>
</dbReference>
<reference evidence="2 3" key="1">
    <citation type="submission" date="2010-02" db="EMBL/GenBank/DDBJ databases">
        <authorList>
            <person name="Weinstock G."/>
            <person name="Sodergren E."/>
            <person name="Clifton S."/>
            <person name="Fulton L."/>
            <person name="Fulton B."/>
            <person name="Courtney L."/>
            <person name="Fronick C."/>
            <person name="Harrison M."/>
            <person name="Strong C."/>
            <person name="Farmer C."/>
            <person name="Delahaunty K."/>
            <person name="Markovic C."/>
            <person name="Hall O."/>
            <person name="Minx P."/>
            <person name="Tomlinson C."/>
            <person name="Mitreva M."/>
            <person name="Nelson J."/>
            <person name="Hou S."/>
            <person name="Wollam A."/>
            <person name="Pepin K.H."/>
            <person name="Johnson M."/>
            <person name="Bhonagiri V."/>
            <person name="Zhang X."/>
            <person name="Suruliraj S."/>
            <person name="Warren W."/>
            <person name="Chinwalla A."/>
            <person name="Mardis E.R."/>
            <person name="Wilson R.K."/>
        </authorList>
    </citation>
    <scope>NUCLEOTIDE SEQUENCE [LARGE SCALE GENOMIC DNA]</scope>
    <source>
        <strain evidence="2 3">ATCC 33693</strain>
    </source>
</reference>
<gene>
    <name evidence="2" type="ORF">FUSPEROL_02566</name>
</gene>
<dbReference type="GeneID" id="78420705"/>
<dbReference type="OrthoDB" id="89462at2"/>
<accession>D4CYQ1</accession>
<evidence type="ECO:0000256" key="1">
    <source>
        <dbReference type="SAM" id="Phobius"/>
    </source>
</evidence>
<evidence type="ECO:0000313" key="2">
    <source>
        <dbReference type="EMBL" id="EFE85536.1"/>
    </source>
</evidence>
<protein>
    <submittedName>
        <fullName evidence="2">Uncharacterized protein</fullName>
    </submittedName>
</protein>
<evidence type="ECO:0000313" key="3">
    <source>
        <dbReference type="Proteomes" id="UP000003748"/>
    </source>
</evidence>
<dbReference type="STRING" id="546275.FUSPEROL_02566"/>
<keyword evidence="1" id="KW-0812">Transmembrane</keyword>
<comment type="caution">
    <text evidence="2">The sequence shown here is derived from an EMBL/GenBank/DDBJ whole genome shotgun (WGS) entry which is preliminary data.</text>
</comment>
<dbReference type="HOGENOM" id="CLU_1822547_0_0_0"/>
<dbReference type="RefSeq" id="WP_005975812.1">
    <property type="nucleotide sequence ID" value="NZ_GG665898.1"/>
</dbReference>
<dbReference type="AlphaFoldDB" id="D4CYQ1"/>
<keyword evidence="1" id="KW-0472">Membrane</keyword>
<organism evidence="2 3">
    <name type="scientific">Fusobacterium periodonticum ATCC 33693</name>
    <dbReference type="NCBI Taxonomy" id="546275"/>
    <lineage>
        <taxon>Bacteria</taxon>
        <taxon>Fusobacteriati</taxon>
        <taxon>Fusobacteriota</taxon>
        <taxon>Fusobacteriia</taxon>
        <taxon>Fusobacteriales</taxon>
        <taxon>Fusobacteriaceae</taxon>
        <taxon>Fusobacterium</taxon>
    </lineage>
</organism>
<name>D4CYQ1_9FUSO</name>
<sequence>MSKNKKVTFKSTAILLGILIILVAIKILMPSKDKIGEIEVRKVEIKAEEMIKVPAYAVDKATDSLRKYTISTKEAATSDLLEIAVQDMTKNYSEDLELKNIYFSDTTVYYEFNKKDLSEGFVEALQMVTEEIMGISEINFIK</sequence>
<proteinExistence type="predicted"/>
<dbReference type="eggNOG" id="ENOG5032H9D">
    <property type="taxonomic scope" value="Bacteria"/>
</dbReference>